<keyword evidence="1" id="KW-0472">Membrane</keyword>
<keyword evidence="1" id="KW-1133">Transmembrane helix</keyword>
<organism evidence="2 3">
    <name type="scientific">Eschrichtius robustus</name>
    <name type="common">California gray whale</name>
    <name type="synonym">Eschrichtius gibbosus</name>
    <dbReference type="NCBI Taxonomy" id="9764"/>
    <lineage>
        <taxon>Eukaryota</taxon>
        <taxon>Metazoa</taxon>
        <taxon>Chordata</taxon>
        <taxon>Craniata</taxon>
        <taxon>Vertebrata</taxon>
        <taxon>Euteleostomi</taxon>
        <taxon>Mammalia</taxon>
        <taxon>Eutheria</taxon>
        <taxon>Laurasiatheria</taxon>
        <taxon>Artiodactyla</taxon>
        <taxon>Whippomorpha</taxon>
        <taxon>Cetacea</taxon>
        <taxon>Mysticeti</taxon>
        <taxon>Eschrichtiidae</taxon>
        <taxon>Eschrichtius</taxon>
    </lineage>
</organism>
<keyword evidence="3" id="KW-1185">Reference proteome</keyword>
<comment type="caution">
    <text evidence="2">The sequence shown here is derived from an EMBL/GenBank/DDBJ whole genome shotgun (WGS) entry which is preliminary data.</text>
</comment>
<evidence type="ECO:0000256" key="1">
    <source>
        <dbReference type="SAM" id="Phobius"/>
    </source>
</evidence>
<dbReference type="EMBL" id="JAIQCJ010000162">
    <property type="protein sequence ID" value="KAJ8797692.1"/>
    <property type="molecule type" value="Genomic_DNA"/>
</dbReference>
<proteinExistence type="predicted"/>
<protein>
    <recommendedName>
        <fullName evidence="4">Hexosyltransferase</fullName>
    </recommendedName>
</protein>
<accession>A0AB34I399</accession>
<evidence type="ECO:0000313" key="2">
    <source>
        <dbReference type="EMBL" id="KAJ8797692.1"/>
    </source>
</evidence>
<dbReference type="Proteomes" id="UP001159641">
    <property type="component" value="Unassembled WGS sequence"/>
</dbReference>
<reference evidence="2 3" key="1">
    <citation type="submission" date="2022-11" db="EMBL/GenBank/DDBJ databases">
        <title>Whole genome sequence of Eschrichtius robustus ER-17-0199.</title>
        <authorList>
            <person name="Bruniche-Olsen A."/>
            <person name="Black A.N."/>
            <person name="Fields C.J."/>
            <person name="Walden K."/>
            <person name="Dewoody J.A."/>
        </authorList>
    </citation>
    <scope>NUCLEOTIDE SEQUENCE [LARGE SCALE GENOMIC DNA]</scope>
    <source>
        <strain evidence="2">ER-17-0199</strain>
        <tissue evidence="2">Blubber</tissue>
    </source>
</reference>
<feature type="transmembrane region" description="Helical" evidence="1">
    <location>
        <begin position="20"/>
        <end position="38"/>
    </location>
</feature>
<gene>
    <name evidence="2" type="ORF">J1605_017118</name>
</gene>
<dbReference type="AlphaFoldDB" id="A0AB34I399"/>
<keyword evidence="1" id="KW-0812">Transmembrane</keyword>
<sequence length="173" mass="20055">MAPALLTALLGRMSLRSLKWSLLLLSVLSFLVMWYLSLPHYNVVERVNLMYFYEYEPIYRQDFRFTLREHSNCSHQNPFLVILVTSHPSDVKARQAIRVTWGSQLKGNARLEHAILVEGEEKELVETLASISTDQSKAHAKPSVRGGLYAKWSWHYHIPIDSPDEERPELSYL</sequence>
<evidence type="ECO:0008006" key="4">
    <source>
        <dbReference type="Google" id="ProtNLM"/>
    </source>
</evidence>
<name>A0AB34I399_ESCRO</name>
<evidence type="ECO:0000313" key="3">
    <source>
        <dbReference type="Proteomes" id="UP001159641"/>
    </source>
</evidence>